<proteinExistence type="predicted"/>
<feature type="transmembrane region" description="Helical" evidence="1">
    <location>
        <begin position="20"/>
        <end position="39"/>
    </location>
</feature>
<keyword evidence="3" id="KW-1185">Reference proteome</keyword>
<sequence length="147" mass="16466">MSIVHSYVEIINIMKSLDDYLSFSAFVIVLSSMSGLFHLNFHLLILSEDGYLHTLVGEIYFSVSVALVILSASATNSAFVTAKEAIFSLPWKIPQYYKEVKMVIWSECARDVSLTLWKVYKIEQSLIFSAIGTLVTYGILLGSLGKR</sequence>
<dbReference type="AlphaFoldDB" id="A0A8X6JTF6"/>
<comment type="caution">
    <text evidence="2">The sequence shown here is derived from an EMBL/GenBank/DDBJ whole genome shotgun (WGS) entry which is preliminary data.</text>
</comment>
<gene>
    <name evidence="2" type="primary">AVEN_266248_1</name>
    <name evidence="2" type="ORF">NPIL_662091</name>
</gene>
<name>A0A8X6JTF6_NEPPI</name>
<dbReference type="Proteomes" id="UP000887013">
    <property type="component" value="Unassembled WGS sequence"/>
</dbReference>
<feature type="transmembrane region" description="Helical" evidence="1">
    <location>
        <begin position="59"/>
        <end position="82"/>
    </location>
</feature>
<protein>
    <recommendedName>
        <fullName evidence="4">Gustatory receptor</fullName>
    </recommendedName>
</protein>
<evidence type="ECO:0008006" key="4">
    <source>
        <dbReference type="Google" id="ProtNLM"/>
    </source>
</evidence>
<feature type="transmembrane region" description="Helical" evidence="1">
    <location>
        <begin position="126"/>
        <end position="145"/>
    </location>
</feature>
<dbReference type="OrthoDB" id="6441032at2759"/>
<dbReference type="EMBL" id="BMAW01046986">
    <property type="protein sequence ID" value="GFS58261.1"/>
    <property type="molecule type" value="Genomic_DNA"/>
</dbReference>
<reference evidence="2" key="1">
    <citation type="submission" date="2020-08" db="EMBL/GenBank/DDBJ databases">
        <title>Multicomponent nature underlies the extraordinary mechanical properties of spider dragline silk.</title>
        <authorList>
            <person name="Kono N."/>
            <person name="Nakamura H."/>
            <person name="Mori M."/>
            <person name="Yoshida Y."/>
            <person name="Ohtoshi R."/>
            <person name="Malay A.D."/>
            <person name="Moran D.A.P."/>
            <person name="Tomita M."/>
            <person name="Numata K."/>
            <person name="Arakawa K."/>
        </authorList>
    </citation>
    <scope>NUCLEOTIDE SEQUENCE</scope>
</reference>
<keyword evidence="1" id="KW-1133">Transmembrane helix</keyword>
<keyword evidence="1" id="KW-0472">Membrane</keyword>
<evidence type="ECO:0000313" key="3">
    <source>
        <dbReference type="Proteomes" id="UP000887013"/>
    </source>
</evidence>
<organism evidence="2 3">
    <name type="scientific">Nephila pilipes</name>
    <name type="common">Giant wood spider</name>
    <name type="synonym">Nephila maculata</name>
    <dbReference type="NCBI Taxonomy" id="299642"/>
    <lineage>
        <taxon>Eukaryota</taxon>
        <taxon>Metazoa</taxon>
        <taxon>Ecdysozoa</taxon>
        <taxon>Arthropoda</taxon>
        <taxon>Chelicerata</taxon>
        <taxon>Arachnida</taxon>
        <taxon>Araneae</taxon>
        <taxon>Araneomorphae</taxon>
        <taxon>Entelegynae</taxon>
        <taxon>Araneoidea</taxon>
        <taxon>Nephilidae</taxon>
        <taxon>Nephila</taxon>
    </lineage>
</organism>
<accession>A0A8X6JTF6</accession>
<evidence type="ECO:0000256" key="1">
    <source>
        <dbReference type="SAM" id="Phobius"/>
    </source>
</evidence>
<keyword evidence="1" id="KW-0812">Transmembrane</keyword>
<evidence type="ECO:0000313" key="2">
    <source>
        <dbReference type="EMBL" id="GFS58261.1"/>
    </source>
</evidence>